<dbReference type="EMBL" id="CP000545">
    <property type="protein sequence ID" value="ABM99767.1"/>
    <property type="molecule type" value="Genomic_DNA"/>
</dbReference>
<dbReference type="AlphaFoldDB" id="A2RY67"/>
<evidence type="ECO:0000313" key="2">
    <source>
        <dbReference type="Proteomes" id="UP000002283"/>
    </source>
</evidence>
<dbReference type="HOGENOM" id="CLU_3077610_0_0_4"/>
<accession>A2RY67</accession>
<proteinExistence type="predicted"/>
<gene>
    <name evidence="1" type="ordered locus">BMA10229_0821</name>
</gene>
<evidence type="ECO:0000313" key="1">
    <source>
        <dbReference type="EMBL" id="ABM99767.1"/>
    </source>
</evidence>
<protein>
    <submittedName>
        <fullName evidence="1">Uncharacterized protein</fullName>
    </submittedName>
</protein>
<name>A2RY67_BURM9</name>
<reference evidence="1 2" key="1">
    <citation type="submission" date="2007-01" db="EMBL/GenBank/DDBJ databases">
        <authorList>
            <person name="DeShazer D."/>
            <person name="Woods D.E."/>
            <person name="Nierman W.C."/>
        </authorList>
    </citation>
    <scope>NUCLEOTIDE SEQUENCE [LARGE SCALE GENOMIC DNA]</scope>
    <source>
        <strain evidence="1 2">NCTC 10229</strain>
    </source>
</reference>
<dbReference type="KEGG" id="bml:BMA10229_0821"/>
<dbReference type="Proteomes" id="UP000002283">
    <property type="component" value="Chromosome II"/>
</dbReference>
<organism evidence="1 2">
    <name type="scientific">Burkholderia mallei (strain NCTC 10229)</name>
    <dbReference type="NCBI Taxonomy" id="412022"/>
    <lineage>
        <taxon>Bacteria</taxon>
        <taxon>Pseudomonadati</taxon>
        <taxon>Pseudomonadota</taxon>
        <taxon>Betaproteobacteria</taxon>
        <taxon>Burkholderiales</taxon>
        <taxon>Burkholderiaceae</taxon>
        <taxon>Burkholderia</taxon>
        <taxon>pseudomallei group</taxon>
    </lineage>
</organism>
<sequence length="52" mass="5389">MTRARLRSGARASGACIVGMDARAAVAARRCARHAPALASARAVRRNIGADK</sequence>